<evidence type="ECO:0000256" key="5">
    <source>
        <dbReference type="RuleBase" id="RU003815"/>
    </source>
</evidence>
<dbReference type="GO" id="GO:0003723">
    <property type="term" value="F:RNA binding"/>
    <property type="evidence" value="ECO:0007669"/>
    <property type="project" value="TreeGrafter"/>
</dbReference>
<dbReference type="InterPro" id="IPR000754">
    <property type="entry name" value="Ribosomal_uS9"/>
</dbReference>
<dbReference type="Proteomes" id="UP000257123">
    <property type="component" value="Unassembled WGS sequence"/>
</dbReference>
<feature type="compositionally biased region" description="Basic and acidic residues" evidence="6">
    <location>
        <begin position="120"/>
        <end position="131"/>
    </location>
</feature>
<protein>
    <recommendedName>
        <fullName evidence="4">Small ribosomal subunit protein uS9</fullName>
    </recommendedName>
</protein>
<keyword evidence="3 4" id="KW-0687">Ribonucleoprotein</keyword>
<accession>A0A371QWL3</accession>
<reference evidence="9 10" key="1">
    <citation type="submission" date="2017-07" db="EMBL/GenBank/DDBJ databases">
        <title>Draft genome sequence of aerobic hyperthermophilic archaea, Pyrobaculum aerophilum YKB31 and YKB32.</title>
        <authorList>
            <person name="Mochizuki T."/>
            <person name="Berliner A.J."/>
            <person name="Yoshida-Takashima Y."/>
            <person name="Takaki Y."/>
            <person name="Nunoura T."/>
            <person name="Takai K."/>
        </authorList>
    </citation>
    <scope>NUCLEOTIDE SEQUENCE [LARGE SCALE GENOMIC DNA]</scope>
    <source>
        <strain evidence="7 10">YKB31</strain>
        <strain evidence="8 9">YKB32</strain>
    </source>
</reference>
<dbReference type="AlphaFoldDB" id="A0A371QWL3"/>
<dbReference type="EMBL" id="NMUE01000041">
    <property type="protein sequence ID" value="RFA94240.1"/>
    <property type="molecule type" value="Genomic_DNA"/>
</dbReference>
<evidence type="ECO:0000256" key="2">
    <source>
        <dbReference type="ARBA" id="ARBA00022980"/>
    </source>
</evidence>
<dbReference type="SUPFAM" id="SSF54211">
    <property type="entry name" value="Ribosomal protein S5 domain 2-like"/>
    <property type="match status" value="1"/>
</dbReference>
<keyword evidence="2 4" id="KW-0689">Ribosomal protein</keyword>
<dbReference type="Pfam" id="PF00380">
    <property type="entry name" value="Ribosomal_S9"/>
    <property type="match status" value="1"/>
</dbReference>
<dbReference type="InterPro" id="IPR020574">
    <property type="entry name" value="Ribosomal_uS9_CS"/>
</dbReference>
<dbReference type="GO" id="GO:0003735">
    <property type="term" value="F:structural constituent of ribosome"/>
    <property type="evidence" value="ECO:0007669"/>
    <property type="project" value="UniProtKB-UniRule"/>
</dbReference>
<evidence type="ECO:0000313" key="9">
    <source>
        <dbReference type="Proteomes" id="UP000256877"/>
    </source>
</evidence>
<feature type="region of interest" description="Disordered" evidence="6">
    <location>
        <begin position="120"/>
        <end position="146"/>
    </location>
</feature>
<dbReference type="GO" id="GO:0022627">
    <property type="term" value="C:cytosolic small ribosomal subunit"/>
    <property type="evidence" value="ECO:0007669"/>
    <property type="project" value="UniProtKB-UniRule"/>
</dbReference>
<dbReference type="PROSITE" id="PS00360">
    <property type="entry name" value="RIBOSOMAL_S9"/>
    <property type="match status" value="1"/>
</dbReference>
<dbReference type="HAMAP" id="MF_00532_A">
    <property type="entry name" value="Ribosomal_uS9_A"/>
    <property type="match status" value="1"/>
</dbReference>
<dbReference type="PANTHER" id="PTHR21569">
    <property type="entry name" value="RIBOSOMAL PROTEIN S9"/>
    <property type="match status" value="1"/>
</dbReference>
<comment type="similarity">
    <text evidence="1 4 5">Belongs to the universal ribosomal protein uS9 family.</text>
</comment>
<dbReference type="GO" id="GO:0006412">
    <property type="term" value="P:translation"/>
    <property type="evidence" value="ECO:0007669"/>
    <property type="project" value="UniProtKB-UniRule"/>
</dbReference>
<dbReference type="InterPro" id="IPR020568">
    <property type="entry name" value="Ribosomal_Su5_D2-typ_SF"/>
</dbReference>
<sequence length="146" mass="16299">MSIKVPSAEVLQETPRVVISVGKKKTAVARAIIKPGIGRVRINGYPLELWPIEMARIKMSEPLILAGELAKKVDIDVNVSGGGYMGQAVAVRIAIARGLVAFFQSQELKELYERYDPYMLKGDPRRTEPKKPGIKHARSKRQKAYR</sequence>
<evidence type="ECO:0000313" key="7">
    <source>
        <dbReference type="EMBL" id="RFA94240.1"/>
    </source>
</evidence>
<evidence type="ECO:0000256" key="6">
    <source>
        <dbReference type="SAM" id="MobiDB-lite"/>
    </source>
</evidence>
<evidence type="ECO:0000256" key="4">
    <source>
        <dbReference type="HAMAP-Rule" id="MF_00532"/>
    </source>
</evidence>
<dbReference type="OrthoDB" id="52677at2157"/>
<proteinExistence type="inferred from homology"/>
<dbReference type="Proteomes" id="UP000256877">
    <property type="component" value="Unassembled WGS sequence"/>
</dbReference>
<comment type="caution">
    <text evidence="8">The sequence shown here is derived from an EMBL/GenBank/DDBJ whole genome shotgun (WGS) entry which is preliminary data.</text>
</comment>
<dbReference type="RefSeq" id="WP_116421731.1">
    <property type="nucleotide sequence ID" value="NZ_NMUE01000041.1"/>
</dbReference>
<gene>
    <name evidence="4" type="primary">rps9</name>
    <name evidence="7" type="ORF">CGL51_10780</name>
    <name evidence="8" type="ORF">CGL52_13955</name>
</gene>
<feature type="compositionally biased region" description="Basic residues" evidence="6">
    <location>
        <begin position="132"/>
        <end position="146"/>
    </location>
</feature>
<evidence type="ECO:0000256" key="3">
    <source>
        <dbReference type="ARBA" id="ARBA00023274"/>
    </source>
</evidence>
<dbReference type="NCBIfam" id="TIGR03627">
    <property type="entry name" value="uS9_arch"/>
    <property type="match status" value="1"/>
</dbReference>
<organism evidence="8 9">
    <name type="scientific">Pyrobaculum aerophilum</name>
    <dbReference type="NCBI Taxonomy" id="13773"/>
    <lineage>
        <taxon>Archaea</taxon>
        <taxon>Thermoproteota</taxon>
        <taxon>Thermoprotei</taxon>
        <taxon>Thermoproteales</taxon>
        <taxon>Thermoproteaceae</taxon>
        <taxon>Pyrobaculum</taxon>
    </lineage>
</organism>
<dbReference type="NCBIfam" id="NF001749">
    <property type="entry name" value="PRK00474.1"/>
    <property type="match status" value="1"/>
</dbReference>
<evidence type="ECO:0000313" key="10">
    <source>
        <dbReference type="Proteomes" id="UP000257123"/>
    </source>
</evidence>
<dbReference type="FunFam" id="3.30.230.10:FF:000051">
    <property type="entry name" value="30S ribosomal protein S9"/>
    <property type="match status" value="1"/>
</dbReference>
<evidence type="ECO:0000256" key="1">
    <source>
        <dbReference type="ARBA" id="ARBA00005251"/>
    </source>
</evidence>
<evidence type="ECO:0000313" key="8">
    <source>
        <dbReference type="EMBL" id="RFA94677.1"/>
    </source>
</evidence>
<dbReference type="Gene3D" id="3.30.230.10">
    <property type="match status" value="1"/>
</dbReference>
<dbReference type="PANTHER" id="PTHR21569:SF16">
    <property type="entry name" value="RIBOSOMAL PROTEIN S16"/>
    <property type="match status" value="1"/>
</dbReference>
<dbReference type="EMBL" id="NMUF01000075">
    <property type="protein sequence ID" value="RFA94677.1"/>
    <property type="molecule type" value="Genomic_DNA"/>
</dbReference>
<dbReference type="InterPro" id="IPR019958">
    <property type="entry name" value="Ribosomal_uS9_archaeal"/>
</dbReference>
<dbReference type="GO" id="GO:0000462">
    <property type="term" value="P:maturation of SSU-rRNA from tricistronic rRNA transcript (SSU-rRNA, 5.8S rRNA, LSU-rRNA)"/>
    <property type="evidence" value="ECO:0007669"/>
    <property type="project" value="TreeGrafter"/>
</dbReference>
<name>A0A371QWL3_9CREN</name>
<dbReference type="InterPro" id="IPR014721">
    <property type="entry name" value="Ribsml_uS5_D2-typ_fold_subgr"/>
</dbReference>